<comment type="similarity">
    <text evidence="2">Belongs to the HscB family.</text>
</comment>
<dbReference type="NCBIfam" id="TIGR00714">
    <property type="entry name" value="hscB"/>
    <property type="match status" value="1"/>
</dbReference>
<dbReference type="SUPFAM" id="SSF48452">
    <property type="entry name" value="TPR-like"/>
    <property type="match status" value="1"/>
</dbReference>
<keyword evidence="9" id="KW-1185">Reference proteome</keyword>
<evidence type="ECO:0000313" key="9">
    <source>
        <dbReference type="Proteomes" id="UP001151752"/>
    </source>
</evidence>
<dbReference type="PROSITE" id="PS51375">
    <property type="entry name" value="PPR"/>
    <property type="match status" value="11"/>
</dbReference>
<feature type="repeat" description="PPR" evidence="5">
    <location>
        <begin position="1076"/>
        <end position="1112"/>
    </location>
</feature>
<comment type="similarity">
    <text evidence="1">Belongs to the PPR family. P subfamily.</text>
</comment>
<evidence type="ECO:0000313" key="8">
    <source>
        <dbReference type="EMBL" id="KAJ6746053.1"/>
    </source>
</evidence>
<name>A0A9Q0ZT89_9ROSI</name>
<dbReference type="EMBL" id="JAPFFM010000009">
    <property type="protein sequence ID" value="KAJ6746053.1"/>
    <property type="molecule type" value="Genomic_DNA"/>
</dbReference>
<dbReference type="PANTHER" id="PTHR47936:SF1">
    <property type="entry name" value="PENTATRICOPEPTIDE REPEAT-CONTAINING PROTEIN GUN1, CHLOROPLASTIC"/>
    <property type="match status" value="1"/>
</dbReference>
<dbReference type="Pfam" id="PF07743">
    <property type="entry name" value="HSCB_C"/>
    <property type="match status" value="1"/>
</dbReference>
<dbReference type="Pfam" id="PF13041">
    <property type="entry name" value="PPR_2"/>
    <property type="match status" value="5"/>
</dbReference>
<gene>
    <name evidence="8" type="ORF">OIU74_028673</name>
</gene>
<dbReference type="CDD" id="cd06257">
    <property type="entry name" value="DnaJ"/>
    <property type="match status" value="1"/>
</dbReference>
<protein>
    <recommendedName>
        <fullName evidence="7">Co-chaperone HscB C-terminal oligomerisation domain-containing protein</fullName>
    </recommendedName>
</protein>
<feature type="compositionally biased region" description="Low complexity" evidence="6">
    <location>
        <begin position="364"/>
        <end position="375"/>
    </location>
</feature>
<sequence>MPLIPFNKITKQNKENVESKEEAMESSLRNVSSRPEPSLQRYVVYYRTSNSISPIHKPHSPFPFSSYNNNKKSQTSSPSGFSSHFLNFSGKSFCSAQSSEKINLRCWNCNAESQNAPFLVCESCTTIQPVDHSIDYFQLFDLEKKYEIEEDHNLQLKYQNWQKKLHPDLVHSKPEKEREFAAEQSARVIDAYRTLNNPLSRAIYIFGVIKFLDNVILGVNVNEEETVSEPELLAEIMEIREAVEEATDYQALKEIQSLMQEKLQDWSISFASSLRGHKFEEAKNCIRRMTYYDRESQSDQKTANSSFSACPFRVNNACFQFIGLSSSTKFVGRILVVGLVETAKQMEKSEAKTYLGSPHTKFSRFSSLTKSSKPSPHSKKTQEHQLKDHAEIKTSNSLFKEITDIVGADVLIPDKTPYGFFISRETHVGDNEITGEFKFCEKGVCGNAELNNGLSKEGSLLTLGDIKVEALNETDVSAVVQEITGIVRTENCKALMEERLDNVGFQLDTEVVEKVLKRCYKEPHLAYRFFNWVKTKDGFCHTTKTYNTMLYTAGEAREFSMVDLLLEEMEKYSCEKDIKTWTILIQQYGKAELIGKALLVFEKMRKSGYEPVLEVYEVMLHSLCNAGKGEIALEFYKEMVQREIEPNLSLYKMLLNCLAKSGDSYCVAGRIREALELIRELKNKETQLDYEFSETLVKGLCRANRIADALEIVEIMKRKDFVDGKVYGIIINGYLRRKELSKALDLFQSMKEFGHMPATSTYTELMQHLFISNEYQKGRELYDEMLERGVEIDSVAVMAIVASHVRQDQISEAWEVFETMEDKGIKPTQKSYSIFIKELCKVLRTDEIIKVLDKMQASKMFIRDEIFEGVISCMEKKGEMDNIRKAKQMYRICRLHSLNDEISRNDLSREEELHVDSNCNEPVQGRMDWNSVKPLSKAYDEQDLREILRILSSLEDWPIIQDALEKCTIQFTPELVAETLRNCSMHGNAALHFFAWVGKQNGFCQTTETYNMAMKISGRGKDFKHMRGLFYEMRRKGFLIPPDTWAIMIMQYGRAGLTEIALKIFGEMKASGCNPNDSTYKYLIICLCGRKGRKVDEAIKIFQEMIRAGHVPDKELVEAYLCCLCEVGKLLEARKAIDSLCKAGFTVPASYSLYIRALCRAGMLEEALSLVDQVSTEKTTLDRYTHGSLVHGLLQKGRLEEALAKVDSMKQVGINPTVHVYTSLIVHFFKEKQASKALEIFESMKQEGCEPTIVTYSALIRGYMDTENVIEAWNVFHSLKEKGPAPDFKTYSMFISCLCRAGKSEEAVQLLSDMMDNGIVPSNVNFRTVFFGLNREGKQSLAQTVLQKKWALTSKRKFS</sequence>
<dbReference type="Gene3D" id="1.20.1280.20">
    <property type="entry name" value="HscB, C-terminal domain"/>
    <property type="match status" value="1"/>
</dbReference>
<feature type="repeat" description="PPR" evidence="5">
    <location>
        <begin position="758"/>
        <end position="792"/>
    </location>
</feature>
<dbReference type="InterPro" id="IPR004640">
    <property type="entry name" value="HscB"/>
</dbReference>
<proteinExistence type="inferred from homology"/>
<dbReference type="NCBIfam" id="TIGR00756">
    <property type="entry name" value="PPR"/>
    <property type="match status" value="13"/>
</dbReference>
<feature type="region of interest" description="Disordered" evidence="6">
    <location>
        <begin position="364"/>
        <end position="386"/>
    </location>
</feature>
<dbReference type="InterPro" id="IPR036869">
    <property type="entry name" value="J_dom_sf"/>
</dbReference>
<dbReference type="Gene3D" id="1.25.40.10">
    <property type="entry name" value="Tetratricopeptide repeat domain"/>
    <property type="match status" value="7"/>
</dbReference>
<dbReference type="Pfam" id="PF01535">
    <property type="entry name" value="PPR"/>
    <property type="match status" value="7"/>
</dbReference>
<feature type="domain" description="Co-chaperone HscB C-terminal oligomerisation" evidence="7">
    <location>
        <begin position="229"/>
        <end position="294"/>
    </location>
</feature>
<keyword evidence="4" id="KW-0143">Chaperone</keyword>
<feature type="repeat" description="PPR" evidence="5">
    <location>
        <begin position="723"/>
        <end position="757"/>
    </location>
</feature>
<keyword evidence="3" id="KW-0677">Repeat</keyword>
<feature type="repeat" description="PPR" evidence="5">
    <location>
        <begin position="612"/>
        <end position="646"/>
    </location>
</feature>
<evidence type="ECO:0000259" key="7">
    <source>
        <dbReference type="Pfam" id="PF07743"/>
    </source>
</evidence>
<comment type="caution">
    <text evidence="8">The sequence shown here is derived from an EMBL/GenBank/DDBJ whole genome shotgun (WGS) entry which is preliminary data.</text>
</comment>
<dbReference type="SUPFAM" id="SSF47144">
    <property type="entry name" value="HSC20 (HSCB), C-terminal oligomerisation domain"/>
    <property type="match status" value="1"/>
</dbReference>
<dbReference type="SUPFAM" id="SSF81901">
    <property type="entry name" value="HCP-like"/>
    <property type="match status" value="1"/>
</dbReference>
<organism evidence="8 9">
    <name type="scientific">Salix koriyanagi</name>
    <dbReference type="NCBI Taxonomy" id="2511006"/>
    <lineage>
        <taxon>Eukaryota</taxon>
        <taxon>Viridiplantae</taxon>
        <taxon>Streptophyta</taxon>
        <taxon>Embryophyta</taxon>
        <taxon>Tracheophyta</taxon>
        <taxon>Spermatophyta</taxon>
        <taxon>Magnoliopsida</taxon>
        <taxon>eudicotyledons</taxon>
        <taxon>Gunneridae</taxon>
        <taxon>Pentapetalae</taxon>
        <taxon>rosids</taxon>
        <taxon>fabids</taxon>
        <taxon>Malpighiales</taxon>
        <taxon>Salicaceae</taxon>
        <taxon>Saliceae</taxon>
        <taxon>Salix</taxon>
    </lineage>
</organism>
<dbReference type="InterPro" id="IPR002885">
    <property type="entry name" value="PPR_rpt"/>
</dbReference>
<dbReference type="Gene3D" id="1.10.287.110">
    <property type="entry name" value="DnaJ domain"/>
    <property type="match status" value="1"/>
</dbReference>
<evidence type="ECO:0000256" key="4">
    <source>
        <dbReference type="ARBA" id="ARBA00023186"/>
    </source>
</evidence>
<evidence type="ECO:0000256" key="1">
    <source>
        <dbReference type="ARBA" id="ARBA00007626"/>
    </source>
</evidence>
<dbReference type="Proteomes" id="UP001151752">
    <property type="component" value="Chromosome 6"/>
</dbReference>
<dbReference type="PANTHER" id="PTHR47936">
    <property type="entry name" value="PPR_LONG DOMAIN-CONTAINING PROTEIN"/>
    <property type="match status" value="1"/>
</dbReference>
<reference evidence="8" key="1">
    <citation type="submission" date="2022-11" db="EMBL/GenBank/DDBJ databases">
        <authorList>
            <person name="Hyden B.L."/>
            <person name="Feng K."/>
            <person name="Yates T."/>
            <person name="Jawdy S."/>
            <person name="Smart L.B."/>
            <person name="Muchero W."/>
        </authorList>
    </citation>
    <scope>NUCLEOTIDE SEQUENCE</scope>
    <source>
        <tissue evidence="8">Shoot tip</tissue>
    </source>
</reference>
<feature type="repeat" description="PPR" evidence="5">
    <location>
        <begin position="577"/>
        <end position="611"/>
    </location>
</feature>
<feature type="repeat" description="PPR" evidence="5">
    <location>
        <begin position="1252"/>
        <end position="1286"/>
    </location>
</feature>
<evidence type="ECO:0000256" key="6">
    <source>
        <dbReference type="SAM" id="MobiDB-lite"/>
    </source>
</evidence>
<evidence type="ECO:0000256" key="2">
    <source>
        <dbReference type="ARBA" id="ARBA00010476"/>
    </source>
</evidence>
<feature type="repeat" description="PPR" evidence="5">
    <location>
        <begin position="1041"/>
        <end position="1075"/>
    </location>
</feature>
<feature type="repeat" description="PPR" evidence="5">
    <location>
        <begin position="793"/>
        <end position="827"/>
    </location>
</feature>
<evidence type="ECO:0000256" key="5">
    <source>
        <dbReference type="PROSITE-ProRule" id="PRU00708"/>
    </source>
</evidence>
<dbReference type="FunFam" id="1.10.287.110:FF:000082">
    <property type="entry name" value="Iron-sulfur cluster co-chaperone protein HscB, mitochondrial"/>
    <property type="match status" value="1"/>
</dbReference>
<accession>A0A9Q0ZT89</accession>
<dbReference type="GO" id="GO:0001671">
    <property type="term" value="F:ATPase activator activity"/>
    <property type="evidence" value="ECO:0007669"/>
    <property type="project" value="InterPro"/>
</dbReference>
<dbReference type="InterPro" id="IPR011990">
    <property type="entry name" value="TPR-like_helical_dom_sf"/>
</dbReference>
<reference evidence="8" key="2">
    <citation type="journal article" date="2023" name="Int. J. Mol. Sci.">
        <title>De Novo Assembly and Annotation of 11 Diverse Shrub Willow (Salix) Genomes Reveals Novel Gene Organization in Sex-Linked Regions.</title>
        <authorList>
            <person name="Hyden B."/>
            <person name="Feng K."/>
            <person name="Yates T.B."/>
            <person name="Jawdy S."/>
            <person name="Cereghino C."/>
            <person name="Smart L.B."/>
            <person name="Muchero W."/>
        </authorList>
    </citation>
    <scope>NUCLEOTIDE SEQUENCE</scope>
    <source>
        <tissue evidence="8">Shoot tip</tissue>
    </source>
</reference>
<dbReference type="Pfam" id="PF12854">
    <property type="entry name" value="PPR_1"/>
    <property type="match status" value="1"/>
</dbReference>
<dbReference type="GO" id="GO:0044571">
    <property type="term" value="P:[2Fe-2S] cluster assembly"/>
    <property type="evidence" value="ECO:0007669"/>
    <property type="project" value="InterPro"/>
</dbReference>
<dbReference type="InterPro" id="IPR001623">
    <property type="entry name" value="DnaJ_domain"/>
</dbReference>
<dbReference type="SUPFAM" id="SSF46565">
    <property type="entry name" value="Chaperone J-domain"/>
    <property type="match status" value="1"/>
</dbReference>
<feature type="repeat" description="PPR" evidence="5">
    <location>
        <begin position="1217"/>
        <end position="1251"/>
    </location>
</feature>
<dbReference type="InterPro" id="IPR009073">
    <property type="entry name" value="HscB_oligo_C"/>
</dbReference>
<dbReference type="GO" id="GO:0051259">
    <property type="term" value="P:protein complex oligomerization"/>
    <property type="evidence" value="ECO:0007669"/>
    <property type="project" value="InterPro"/>
</dbReference>
<evidence type="ECO:0000256" key="3">
    <source>
        <dbReference type="ARBA" id="ARBA00022737"/>
    </source>
</evidence>
<feature type="repeat" description="PPR" evidence="5">
    <location>
        <begin position="1287"/>
        <end position="1321"/>
    </location>
</feature>
<dbReference type="InterPro" id="IPR036386">
    <property type="entry name" value="HscB_C_sf"/>
</dbReference>
<feature type="repeat" description="PPR" evidence="5">
    <location>
        <begin position="1182"/>
        <end position="1216"/>
    </location>
</feature>
<dbReference type="GO" id="GO:0051087">
    <property type="term" value="F:protein-folding chaperone binding"/>
    <property type="evidence" value="ECO:0007669"/>
    <property type="project" value="InterPro"/>
</dbReference>